<evidence type="ECO:0000259" key="8">
    <source>
        <dbReference type="Pfam" id="PF01619"/>
    </source>
</evidence>
<dbReference type="RefSeq" id="WP_331255828.1">
    <property type="nucleotide sequence ID" value="NZ_CP133270.1"/>
</dbReference>
<dbReference type="InterPro" id="IPR005933">
    <property type="entry name" value="PutA_C"/>
</dbReference>
<dbReference type="EC" id="1.5.5.2" evidence="5"/>
<proteinExistence type="inferred from homology"/>
<keyword evidence="5" id="KW-0678">Repressor</keyword>
<dbReference type="Gene3D" id="3.40.605.10">
    <property type="entry name" value="Aldehyde Dehydrogenase, Chain A, domain 1"/>
    <property type="match status" value="1"/>
</dbReference>
<dbReference type="Pfam" id="PF00171">
    <property type="entry name" value="Aldedh"/>
    <property type="match status" value="1"/>
</dbReference>
<keyword evidence="11" id="KW-1185">Reference proteome</keyword>
<sequence>MTLRFGLPEFQNDPLFERLQGTYRAPEEKIVAEFLETLNPFYTSEKDQIRVRAGKWVEAVRTHKLSSLNVQSMLQVYPLSSERGRSIMSLAEALLRIPDSYTAGLLIRDKISELNWSATEAQVPIQLAGWGLEFLRKFILEKESKLLNRLSDPFILRVFKIGMQQVANQFILGTTIEKAIKRAEPSALRRYSYDMLGEGARTWEMAHRYKGAYLHAIETLKSADHLEAQSISVKLSALHPKYFVGHAEDVLKNLVPTLIEIAEAARSARLAMTIDAEEVARLELSLEVMDRVMNSESLKAWNGFGLAVQAYQKRMLPTLDWLCEKAQSYKMPLNVRLVKGAYWDTEIKLDQVAGLSDYALFTKKSATDISYLRGAQRIFEGEGHLRPQFATHNAFTISSVIAMAKGRRDYEFQRLQGMGEPLYQAVQKDYEIPCRIYAPVGEHQDLLAYLVRRLLENGANSSFVNKIYDADLAISSALDDPFQKFEKTQPSRNHNIPLPSHMYGDSRRNSKGFDMQDISGLRTLESEIQKVSLEKISVNSRHSQGERREIINPGDSKHVVGGIQECTLEDLENALELAHQNWESWEMTPASKRAEILEKASQLFEKNAPRLLGLLQCEGGKTLADAISELREAVDFCRYYANQAILDFENPTRLPGPTGEVNTISLRGRGVFACISPWNFPLAIFIGQVTAALASGNAVIAKPASQTPLIAAIAIELLHEAGVPQNILHFLPGKASLIGNMLVSDSRISGVVFTGSTKTAKHINAQLANRNGPLVPLIAETGGLNAMIVDSSALPEQVVDSVIISAFQSAGQRCSALRILYLQEDIYDTVMPMLIAAMKELKVGNPSRLESDLGPVIDKATCDEIEEYLTQNSKRIIARGSVPSDLQGSYIAPAIVKLSGIEELEKEVFGPVLHVAKFKARELDQVISQINEKGYGLTMGVMSRIESTISHIQKHAHVGNLYINRSMIGAVVGVQPFGGEGLSGTGPKAGGPFYLHRFAVERTFTDNITAMGGNPELLTLGEG</sequence>
<dbReference type="Gene3D" id="3.20.20.220">
    <property type="match status" value="1"/>
</dbReference>
<keyword evidence="5" id="KW-0285">Flavoprotein</keyword>
<keyword evidence="5" id="KW-0642">Proline metabolism</keyword>
<dbReference type="InterPro" id="IPR024082">
    <property type="entry name" value="PRODH_PutA_dom_II"/>
</dbReference>
<dbReference type="Proteomes" id="UP001330434">
    <property type="component" value="Chromosome"/>
</dbReference>
<dbReference type="InterPro" id="IPR024089">
    <property type="entry name" value="PRODH_PutA_dom_I/II"/>
</dbReference>
<dbReference type="Pfam" id="PF14850">
    <property type="entry name" value="Pro_dh-DNA_bdg"/>
    <property type="match status" value="1"/>
</dbReference>
<dbReference type="InterPro" id="IPR002872">
    <property type="entry name" value="Proline_DH_dom"/>
</dbReference>
<dbReference type="SUPFAM" id="SSF53720">
    <property type="entry name" value="ALDH-like"/>
    <property type="match status" value="1"/>
</dbReference>
<dbReference type="NCBIfam" id="TIGR01238">
    <property type="entry name" value="D1pyr5carbox3"/>
    <property type="match status" value="1"/>
</dbReference>
<comment type="similarity">
    <text evidence="5">In the N-terminal section; belongs to the proline dehydrogenase family.</text>
</comment>
<dbReference type="PANTHER" id="PTHR42862">
    <property type="entry name" value="DELTA-1-PYRROLINE-5-CARBOXYLATE DEHYDROGENASE 1, ISOFORM A-RELATED"/>
    <property type="match status" value="1"/>
</dbReference>
<evidence type="ECO:0000256" key="6">
    <source>
        <dbReference type="SAM" id="MobiDB-lite"/>
    </source>
</evidence>
<dbReference type="SUPFAM" id="SSF81935">
    <property type="entry name" value="N-terminal domain of bifunctional PutA protein"/>
    <property type="match status" value="1"/>
</dbReference>
<dbReference type="InterPro" id="IPR016161">
    <property type="entry name" value="Ald_DH/histidinol_DH"/>
</dbReference>
<protein>
    <recommendedName>
        <fullName evidence="5">Bifunctional protein PutA</fullName>
    </recommendedName>
    <domain>
        <recommendedName>
            <fullName evidence="5">Proline dehydrogenase</fullName>
            <ecNumber evidence="5">1.5.5.2</ecNumber>
        </recommendedName>
        <alternativeName>
            <fullName evidence="5">Proline oxidase</fullName>
        </alternativeName>
    </domain>
    <domain>
        <recommendedName>
            <fullName evidence="5">Delta-1-pyrroline-5-carboxylate dehydrogenase</fullName>
            <shortName evidence="5">P5C dehydrogenase</shortName>
            <ecNumber evidence="5">1.2.1.88</ecNumber>
        </recommendedName>
        <alternativeName>
            <fullName evidence="5">L-glutamate gamma-semialdehyde dehydrogenase</fullName>
        </alternativeName>
    </domain>
</protein>
<evidence type="ECO:0000313" key="10">
    <source>
        <dbReference type="EMBL" id="WVX67026.1"/>
    </source>
</evidence>
<gene>
    <name evidence="10" type="ORF">Bealeia1_01222</name>
</gene>
<dbReference type="InterPro" id="IPR029041">
    <property type="entry name" value="FAD-linked_oxidoreductase-like"/>
</dbReference>
<evidence type="ECO:0000259" key="9">
    <source>
        <dbReference type="Pfam" id="PF14850"/>
    </source>
</evidence>
<dbReference type="Pfam" id="PF01619">
    <property type="entry name" value="Pro_dh"/>
    <property type="match status" value="1"/>
</dbReference>
<reference evidence="10 11" key="1">
    <citation type="journal article" date="2024" name="Environ. Microbiol.">
        <title>Novel evolutionary insights on the interactions of the Holosporales (Alphaproteobacteria) with eukaryotic hosts from comparative genomics.</title>
        <authorList>
            <person name="Giovannini M."/>
            <person name="Petroni G."/>
            <person name="Castelli M."/>
        </authorList>
    </citation>
    <scope>NUCLEOTIDE SEQUENCE [LARGE SCALE GENOMIC DNA]</scope>
    <source>
        <strain evidence="10 11">US_Bl 15I1</strain>
    </source>
</reference>
<evidence type="ECO:0000256" key="5">
    <source>
        <dbReference type="PIRNR" id="PIRNR000197"/>
    </source>
</evidence>
<dbReference type="InterPro" id="IPR016163">
    <property type="entry name" value="Ald_DH_C"/>
</dbReference>
<organism evidence="10 11">
    <name type="scientific">Candidatus Bealeia paramacronuclearis</name>
    <dbReference type="NCBI Taxonomy" id="1921001"/>
    <lineage>
        <taxon>Bacteria</taxon>
        <taxon>Pseudomonadati</taxon>
        <taxon>Pseudomonadota</taxon>
        <taxon>Alphaproteobacteria</taxon>
        <taxon>Holosporales</taxon>
        <taxon>Holosporaceae</taxon>
        <taxon>Candidatus Bealeia</taxon>
    </lineage>
</organism>
<evidence type="ECO:0000256" key="1">
    <source>
        <dbReference type="ARBA" id="ARBA00004786"/>
    </source>
</evidence>
<feature type="domain" description="Aldehyde dehydrogenase" evidence="7">
    <location>
        <begin position="543"/>
        <end position="999"/>
    </location>
</feature>
<keyword evidence="5" id="KW-0805">Transcription regulation</keyword>
<comment type="pathway">
    <text evidence="5">Amino-acid degradation; L-proline degradation into L-glutamate; L-glutamate from L-proline: step 1/2.</text>
</comment>
<feature type="domain" description="Proline dehydrogenase" evidence="8">
    <location>
        <begin position="178"/>
        <end position="466"/>
    </location>
</feature>
<accession>A0ABZ2C3L4</accession>
<dbReference type="InterPro" id="IPR016160">
    <property type="entry name" value="Ald_DH_CS_CYS"/>
</dbReference>
<comment type="catalytic activity">
    <reaction evidence="4 5">
        <text>L-glutamate 5-semialdehyde + NAD(+) + H2O = L-glutamate + NADH + 2 H(+)</text>
        <dbReference type="Rhea" id="RHEA:30235"/>
        <dbReference type="ChEBI" id="CHEBI:15377"/>
        <dbReference type="ChEBI" id="CHEBI:15378"/>
        <dbReference type="ChEBI" id="CHEBI:29985"/>
        <dbReference type="ChEBI" id="CHEBI:57540"/>
        <dbReference type="ChEBI" id="CHEBI:57945"/>
        <dbReference type="ChEBI" id="CHEBI:58066"/>
        <dbReference type="EC" id="1.2.1.88"/>
    </reaction>
</comment>
<dbReference type="InterPro" id="IPR050485">
    <property type="entry name" value="Proline_metab_enzyme"/>
</dbReference>
<dbReference type="PANTHER" id="PTHR42862:SF1">
    <property type="entry name" value="DELTA-1-PYRROLINE-5-CARBOXYLATE DEHYDROGENASE 2, ISOFORM A-RELATED"/>
    <property type="match status" value="1"/>
</dbReference>
<keyword evidence="2 5" id="KW-0560">Oxidoreductase</keyword>
<dbReference type="PIRSF" id="PIRSF000197">
    <property type="entry name" value="Bifunct_PutA"/>
    <property type="match status" value="1"/>
</dbReference>
<dbReference type="SUPFAM" id="SSF51730">
    <property type="entry name" value="FAD-linked oxidoreductase"/>
    <property type="match status" value="1"/>
</dbReference>
<dbReference type="EC" id="1.2.1.88" evidence="5"/>
<dbReference type="Gene3D" id="3.40.309.10">
    <property type="entry name" value="Aldehyde Dehydrogenase, Chain A, domain 2"/>
    <property type="match status" value="1"/>
</dbReference>
<keyword evidence="3 5" id="KW-0520">NAD</keyword>
<evidence type="ECO:0000313" key="11">
    <source>
        <dbReference type="Proteomes" id="UP001330434"/>
    </source>
</evidence>
<evidence type="ECO:0000256" key="4">
    <source>
        <dbReference type="ARBA" id="ARBA00048142"/>
    </source>
</evidence>
<keyword evidence="5" id="KW-0238">DNA-binding</keyword>
<comment type="pathway">
    <text evidence="1 5">Amino-acid degradation; L-proline degradation into L-glutamate; L-glutamate from L-proline: step 2/2.</text>
</comment>
<dbReference type="InterPro" id="IPR015590">
    <property type="entry name" value="Aldehyde_DH_dom"/>
</dbReference>
<dbReference type="Gene3D" id="1.20.5.460">
    <property type="entry name" value="Single helix bin"/>
    <property type="match status" value="1"/>
</dbReference>
<dbReference type="CDD" id="cd07125">
    <property type="entry name" value="ALDH_PutA-P5CDH"/>
    <property type="match status" value="1"/>
</dbReference>
<evidence type="ECO:0000256" key="3">
    <source>
        <dbReference type="ARBA" id="ARBA00023027"/>
    </source>
</evidence>
<dbReference type="InterPro" id="IPR016162">
    <property type="entry name" value="Ald_DH_N"/>
</dbReference>
<evidence type="ECO:0000256" key="2">
    <source>
        <dbReference type="ARBA" id="ARBA00023002"/>
    </source>
</evidence>
<dbReference type="PROSITE" id="PS00070">
    <property type="entry name" value="ALDEHYDE_DEHYDR_CYS"/>
    <property type="match status" value="1"/>
</dbReference>
<feature type="region of interest" description="Disordered" evidence="6">
    <location>
        <begin position="486"/>
        <end position="509"/>
    </location>
</feature>
<feature type="domain" description="Proline dehydrogenase PutA" evidence="9">
    <location>
        <begin position="70"/>
        <end position="170"/>
    </location>
</feature>
<keyword evidence="5" id="KW-0804">Transcription</keyword>
<dbReference type="InterPro" id="IPR025703">
    <property type="entry name" value="Bifunct_PutA"/>
</dbReference>
<dbReference type="EMBL" id="CP133270">
    <property type="protein sequence ID" value="WVX67026.1"/>
    <property type="molecule type" value="Genomic_DNA"/>
</dbReference>
<comment type="similarity">
    <text evidence="5">In the C-terminal section; belongs to the aldehyde dehydrogenase family.</text>
</comment>
<name>A0ABZ2C3L4_9PROT</name>
<comment type="function">
    <text evidence="5">Oxidizes proline to glutamate for use as a carbon and nitrogen source.</text>
</comment>
<comment type="cofactor">
    <cofactor evidence="5">
        <name>FAD</name>
        <dbReference type="ChEBI" id="CHEBI:57692"/>
    </cofactor>
</comment>
<evidence type="ECO:0000259" key="7">
    <source>
        <dbReference type="Pfam" id="PF00171"/>
    </source>
</evidence>
<comment type="catalytic activity">
    <reaction evidence="5">
        <text>L-proline + a quinone = (S)-1-pyrroline-5-carboxylate + a quinol + H(+)</text>
        <dbReference type="Rhea" id="RHEA:23784"/>
        <dbReference type="ChEBI" id="CHEBI:15378"/>
        <dbReference type="ChEBI" id="CHEBI:17388"/>
        <dbReference type="ChEBI" id="CHEBI:24646"/>
        <dbReference type="ChEBI" id="CHEBI:60039"/>
        <dbReference type="ChEBI" id="CHEBI:132124"/>
        <dbReference type="EC" id="1.5.5.2"/>
    </reaction>
</comment>
<keyword evidence="5" id="KW-0274">FAD</keyword>
<dbReference type="NCBIfam" id="NF008869">
    <property type="entry name" value="PRK11904.1"/>
    <property type="match status" value="1"/>
</dbReference>